<gene>
    <name evidence="2" type="ORF">E4K64_03285</name>
</gene>
<evidence type="ECO:0000313" key="2">
    <source>
        <dbReference type="EMBL" id="TFV79690.1"/>
    </source>
</evidence>
<accession>A0A4Y9PHR0</accession>
<feature type="region of interest" description="Disordered" evidence="1">
    <location>
        <begin position="90"/>
        <end position="117"/>
    </location>
</feature>
<name>A0A4Y9PHR0_9BRAD</name>
<dbReference type="Proteomes" id="UP000297700">
    <property type="component" value="Unassembled WGS sequence"/>
</dbReference>
<dbReference type="EMBL" id="SPQS01000002">
    <property type="protein sequence ID" value="TFV79690.1"/>
    <property type="molecule type" value="Genomic_DNA"/>
</dbReference>
<comment type="caution">
    <text evidence="2">The sequence shown here is derived from an EMBL/GenBank/DDBJ whole genome shotgun (WGS) entry which is preliminary data.</text>
</comment>
<evidence type="ECO:0000256" key="1">
    <source>
        <dbReference type="SAM" id="MobiDB-lite"/>
    </source>
</evidence>
<proteinExistence type="predicted"/>
<feature type="compositionally biased region" description="Polar residues" evidence="1">
    <location>
        <begin position="99"/>
        <end position="117"/>
    </location>
</feature>
<protein>
    <submittedName>
        <fullName evidence="2">Uncharacterized protein</fullName>
    </submittedName>
</protein>
<dbReference type="RefSeq" id="WP_135162155.1">
    <property type="nucleotide sequence ID" value="NZ_SPQS01000002.1"/>
</dbReference>
<organism evidence="2 3">
    <name type="scientific">Bradyrhizobium frederickii</name>
    <dbReference type="NCBI Taxonomy" id="2560054"/>
    <lineage>
        <taxon>Bacteria</taxon>
        <taxon>Pseudomonadati</taxon>
        <taxon>Pseudomonadota</taxon>
        <taxon>Alphaproteobacteria</taxon>
        <taxon>Hyphomicrobiales</taxon>
        <taxon>Nitrobacteraceae</taxon>
        <taxon>Bradyrhizobium</taxon>
    </lineage>
</organism>
<evidence type="ECO:0000313" key="3">
    <source>
        <dbReference type="Proteomes" id="UP000297700"/>
    </source>
</evidence>
<reference evidence="2 3" key="1">
    <citation type="submission" date="2019-03" db="EMBL/GenBank/DDBJ databases">
        <title>Bradyrhizobium strains diversity.</title>
        <authorList>
            <person name="Urquiaga M.C.O."/>
            <person name="Hungria M."/>
            <person name="Delamuta J.R.M."/>
            <person name="Klepa M.S."/>
        </authorList>
    </citation>
    <scope>NUCLEOTIDE SEQUENCE [LARGE SCALE GENOMIC DNA]</scope>
    <source>
        <strain evidence="2 3">CNPSo 3426</strain>
    </source>
</reference>
<dbReference type="AlphaFoldDB" id="A0A4Y9PHR0"/>
<sequence length="117" mass="13381">MRLARERHAKRVVDLKIRRMIKSYPLEIRGYLYAAIRWSRTPDAAAGDERNRFACDGAWRGDPISRPINPLGRYEAPQFEVTYGSAGLSHIRSRKTHQRSQSIADISKAQPSLSRDS</sequence>